<keyword evidence="3 5" id="KW-0456">Lyase</keyword>
<reference evidence="6" key="1">
    <citation type="submission" date="2017-06" db="EMBL/GenBank/DDBJ databases">
        <title>Herbaspirillum phytohormonus sp. nov., isolated from the root nodule of Robinia pseudoacacia in lead-zinc mine.</title>
        <authorList>
            <person name="Fan M."/>
            <person name="Lin Y."/>
        </authorList>
    </citation>
    <scope>NUCLEOTIDE SEQUENCE [LARGE SCALE GENOMIC DNA]</scope>
    <source>
        <strain evidence="6">SC-089</strain>
    </source>
</reference>
<dbReference type="InterPro" id="IPR043594">
    <property type="entry name" value="HMGL"/>
</dbReference>
<comment type="similarity">
    <text evidence="1">Belongs to the HMG-CoA lyase family.</text>
</comment>
<dbReference type="InterPro" id="IPR000891">
    <property type="entry name" value="PYR_CT"/>
</dbReference>
<dbReference type="OrthoDB" id="9784013at2"/>
<dbReference type="EMBL" id="NJIH01000010">
    <property type="protein sequence ID" value="OWT56751.1"/>
    <property type="molecule type" value="Genomic_DNA"/>
</dbReference>
<keyword evidence="2" id="KW-0479">Metal-binding</keyword>
<dbReference type="NCBIfam" id="NF004283">
    <property type="entry name" value="PRK05692.1"/>
    <property type="match status" value="1"/>
</dbReference>
<protein>
    <submittedName>
        <fullName evidence="5">Hydroxymethylglutaryl-CoA lyase</fullName>
    </submittedName>
</protein>
<dbReference type="InterPro" id="IPR013785">
    <property type="entry name" value="Aldolase_TIM"/>
</dbReference>
<dbReference type="GO" id="GO:0004419">
    <property type="term" value="F:hydroxymethylglutaryl-CoA lyase activity"/>
    <property type="evidence" value="ECO:0007669"/>
    <property type="project" value="TreeGrafter"/>
</dbReference>
<dbReference type="GO" id="GO:0046951">
    <property type="term" value="P:ketone body biosynthetic process"/>
    <property type="evidence" value="ECO:0007669"/>
    <property type="project" value="TreeGrafter"/>
</dbReference>
<proteinExistence type="inferred from homology"/>
<dbReference type="PANTHER" id="PTHR42738:SF7">
    <property type="entry name" value="HYDROXYMETHYLGLUTARYL-COA LYASE"/>
    <property type="match status" value="1"/>
</dbReference>
<dbReference type="Gene3D" id="3.20.20.70">
    <property type="entry name" value="Aldolase class I"/>
    <property type="match status" value="1"/>
</dbReference>
<dbReference type="AlphaFoldDB" id="A0A225MAZ3"/>
<dbReference type="PROSITE" id="PS50991">
    <property type="entry name" value="PYR_CT"/>
    <property type="match status" value="1"/>
</dbReference>
<gene>
    <name evidence="5" type="ORF">CEY11_17770</name>
</gene>
<comment type="caution">
    <text evidence="5">The sequence shown here is derived from an EMBL/GenBank/DDBJ whole genome shotgun (WGS) entry which is preliminary data.</text>
</comment>
<dbReference type="RefSeq" id="WP_088604758.1">
    <property type="nucleotide sequence ID" value="NZ_NJIH01000010.1"/>
</dbReference>
<evidence type="ECO:0000256" key="3">
    <source>
        <dbReference type="ARBA" id="ARBA00023239"/>
    </source>
</evidence>
<evidence type="ECO:0000256" key="2">
    <source>
        <dbReference type="ARBA" id="ARBA00022723"/>
    </source>
</evidence>
<evidence type="ECO:0000313" key="5">
    <source>
        <dbReference type="EMBL" id="OWT56751.1"/>
    </source>
</evidence>
<feature type="domain" description="Pyruvate carboxyltransferase" evidence="4">
    <location>
        <begin position="8"/>
        <end position="285"/>
    </location>
</feature>
<keyword evidence="6" id="KW-1185">Reference proteome</keyword>
<evidence type="ECO:0000313" key="6">
    <source>
        <dbReference type="Proteomes" id="UP000214603"/>
    </source>
</evidence>
<dbReference type="PANTHER" id="PTHR42738">
    <property type="entry name" value="HYDROXYMETHYLGLUTARYL-COA LYASE"/>
    <property type="match status" value="1"/>
</dbReference>
<dbReference type="GO" id="GO:0006552">
    <property type="term" value="P:L-leucine catabolic process"/>
    <property type="evidence" value="ECO:0007669"/>
    <property type="project" value="TreeGrafter"/>
</dbReference>
<name>A0A225MAZ3_9BURK</name>
<dbReference type="SUPFAM" id="SSF51569">
    <property type="entry name" value="Aldolase"/>
    <property type="match status" value="1"/>
</dbReference>
<evidence type="ECO:0000256" key="1">
    <source>
        <dbReference type="ARBA" id="ARBA00009405"/>
    </source>
</evidence>
<organism evidence="5 6">
    <name type="scientific">Candidimonas nitroreducens</name>
    <dbReference type="NCBI Taxonomy" id="683354"/>
    <lineage>
        <taxon>Bacteria</taxon>
        <taxon>Pseudomonadati</taxon>
        <taxon>Pseudomonadota</taxon>
        <taxon>Betaproteobacteria</taxon>
        <taxon>Burkholderiales</taxon>
        <taxon>Alcaligenaceae</taxon>
        <taxon>Candidimonas</taxon>
    </lineage>
</organism>
<accession>A0A225MAZ3</accession>
<sequence>MSDLPRRIHIHEEGPREGFQIEPGPIASADKVRFIEMLADTGLTEIQCVSFVNPRRVPTMADAEEVAGAIRQRDGVHYTGLWLNQRGLLRALQTPLHTEGYVRTSGSDAFSLSNNGRSVEESLQEQRATLDYCIEHNIPLSGGIVTTAFGCNLEGEIPAARVVERVAQLLDFVESYGLQLPILRLADTVGWANPNSVATLLGALREKWPELRLGLHLHDTRGTAMANALIGLQFGIDTFDSSCAGLGGCPFAGHKGAAGNICTEDLAFMCAEMGIETGVDLDALAECARYAEELVGHPLPGKLMRGGTLTRWRVQ</sequence>
<evidence type="ECO:0000259" key="4">
    <source>
        <dbReference type="PROSITE" id="PS50991"/>
    </source>
</evidence>
<dbReference type="Proteomes" id="UP000214603">
    <property type="component" value="Unassembled WGS sequence"/>
</dbReference>
<dbReference type="GO" id="GO:0046872">
    <property type="term" value="F:metal ion binding"/>
    <property type="evidence" value="ECO:0007669"/>
    <property type="project" value="UniProtKB-KW"/>
</dbReference>
<dbReference type="CDD" id="cd07938">
    <property type="entry name" value="DRE_TIM_HMGL"/>
    <property type="match status" value="1"/>
</dbReference>
<dbReference type="Pfam" id="PF00682">
    <property type="entry name" value="HMGL-like"/>
    <property type="match status" value="1"/>
</dbReference>